<gene>
    <name evidence="2" type="primary">pbp11</name>
    <name evidence="2" type="ORF">RBI02_00485</name>
</gene>
<reference evidence="2 3" key="1">
    <citation type="submission" date="2023-08" db="EMBL/GenBank/DDBJ databases">
        <title>Draft genome sequence of Thermococcus waiotapuensis WT1T, a thermophilic sulphur-dependent archaeon from order Thermococcales.</title>
        <authorList>
            <person name="Manners S.H."/>
            <person name="Carere C.R."/>
            <person name="Dhami M.K."/>
            <person name="Dobson R.C.J."/>
            <person name="Stott M.B."/>
        </authorList>
    </citation>
    <scope>NUCLEOTIDE SEQUENCE [LARGE SCALE GENOMIC DNA]</scope>
    <source>
        <strain evidence="2 3">WT1</strain>
    </source>
</reference>
<dbReference type="CDD" id="cd16265">
    <property type="entry name" value="Translation_Factor_II"/>
    <property type="match status" value="1"/>
</dbReference>
<comment type="caution">
    <text evidence="2">The sequence shown here is derived from an EMBL/GenBank/DDBJ whole genome shotgun (WGS) entry which is preliminary data.</text>
</comment>
<dbReference type="NCBIfam" id="NF041207">
    <property type="entry name" value="tRNA_bind_PBP11"/>
    <property type="match status" value="1"/>
</dbReference>
<evidence type="ECO:0000313" key="2">
    <source>
        <dbReference type="EMBL" id="MDV3103041.1"/>
    </source>
</evidence>
<name>A0AAE4T2S7_9EURY</name>
<dbReference type="InterPro" id="IPR029459">
    <property type="entry name" value="EFTU-type"/>
</dbReference>
<evidence type="ECO:0000259" key="1">
    <source>
        <dbReference type="Pfam" id="PF14578"/>
    </source>
</evidence>
<dbReference type="AlphaFoldDB" id="A0AAE4T2S7"/>
<proteinExistence type="predicted"/>
<organism evidence="2 3">
    <name type="scientific">Thermococcus waiotapuensis</name>
    <dbReference type="NCBI Taxonomy" id="90909"/>
    <lineage>
        <taxon>Archaea</taxon>
        <taxon>Methanobacteriati</taxon>
        <taxon>Methanobacteriota</taxon>
        <taxon>Thermococci</taxon>
        <taxon>Thermococcales</taxon>
        <taxon>Thermococcaceae</taxon>
        <taxon>Thermococcus</taxon>
    </lineage>
</organism>
<dbReference type="InterPro" id="IPR009000">
    <property type="entry name" value="Transl_B-barrel_sf"/>
</dbReference>
<sequence>MGLLNRVFRRAKDENPLEIVSIKPVGKFRVEKSLTVWGRQVLIGEVLEGVIYPAYKVKAGRSVALVYRIEKEHREVEFAAPGDRVALILEGEVKVRENDEIEVYQS</sequence>
<dbReference type="GO" id="GO:0006412">
    <property type="term" value="P:translation"/>
    <property type="evidence" value="ECO:0007669"/>
    <property type="project" value="UniProtKB-KW"/>
</dbReference>
<dbReference type="Gene3D" id="2.40.30.10">
    <property type="entry name" value="Translation factors"/>
    <property type="match status" value="1"/>
</dbReference>
<evidence type="ECO:0000313" key="3">
    <source>
        <dbReference type="Proteomes" id="UP001245683"/>
    </source>
</evidence>
<keyword evidence="3" id="KW-1185">Reference proteome</keyword>
<dbReference type="Proteomes" id="UP001245683">
    <property type="component" value="Unassembled WGS sequence"/>
</dbReference>
<feature type="domain" description="Elongation factor Tu-type" evidence="1">
    <location>
        <begin position="23"/>
        <end position="100"/>
    </location>
</feature>
<dbReference type="EMBL" id="JAVDZE010000001">
    <property type="protein sequence ID" value="MDV3103041.1"/>
    <property type="molecule type" value="Genomic_DNA"/>
</dbReference>
<dbReference type="RefSeq" id="WP_315339458.1">
    <property type="nucleotide sequence ID" value="NZ_JAVDZE010000001.1"/>
</dbReference>
<accession>A0AAE4T2S7</accession>
<dbReference type="GO" id="GO:0005525">
    <property type="term" value="F:GTP binding"/>
    <property type="evidence" value="ECO:0007669"/>
    <property type="project" value="UniProtKB-KW"/>
</dbReference>
<dbReference type="SUPFAM" id="SSF50447">
    <property type="entry name" value="Translation proteins"/>
    <property type="match status" value="1"/>
</dbReference>
<dbReference type="Pfam" id="PF14578">
    <property type="entry name" value="GTP_EFTU_D4"/>
    <property type="match status" value="1"/>
</dbReference>
<protein>
    <submittedName>
        <fullName evidence="2">tRNA-binding protein Pbp11</fullName>
    </submittedName>
</protein>